<keyword evidence="2" id="KW-1185">Reference proteome</keyword>
<sequence length="106" mass="11587">MEKQVVYFPDEIVQAMKARVISSLADDQHDPSGQKDSLRYVSSSDVVDVFISNPTVQQLPASSTGSAIILNPVIIRGRMPFVFLSANDINVTNAQLLIPTIMPLKS</sequence>
<accession>A0AAJ0CQR3</accession>
<reference evidence="1" key="1">
    <citation type="submission" date="2023-06" db="EMBL/GenBank/DDBJ databases">
        <title>Conoideocrella luteorostrata (Hypocreales: Clavicipitaceae), a potential biocontrol fungus for elongate hemlock scale in United States Christmas tree production areas.</title>
        <authorList>
            <person name="Barrett H."/>
            <person name="Lovett B."/>
            <person name="Macias A.M."/>
            <person name="Stajich J.E."/>
            <person name="Kasson M.T."/>
        </authorList>
    </citation>
    <scope>NUCLEOTIDE SEQUENCE</scope>
    <source>
        <strain evidence="1">ARSEF 14590</strain>
    </source>
</reference>
<evidence type="ECO:0000313" key="1">
    <source>
        <dbReference type="EMBL" id="KAK2601616.1"/>
    </source>
</evidence>
<evidence type="ECO:0000313" key="2">
    <source>
        <dbReference type="Proteomes" id="UP001251528"/>
    </source>
</evidence>
<comment type="caution">
    <text evidence="1">The sequence shown here is derived from an EMBL/GenBank/DDBJ whole genome shotgun (WGS) entry which is preliminary data.</text>
</comment>
<dbReference type="EMBL" id="JASWJB010000074">
    <property type="protein sequence ID" value="KAK2601616.1"/>
    <property type="molecule type" value="Genomic_DNA"/>
</dbReference>
<name>A0AAJ0CQR3_9HYPO</name>
<gene>
    <name evidence="1" type="ORF">QQS21_004851</name>
</gene>
<dbReference type="AlphaFoldDB" id="A0AAJ0CQR3"/>
<dbReference type="Proteomes" id="UP001251528">
    <property type="component" value="Unassembled WGS sequence"/>
</dbReference>
<organism evidence="1 2">
    <name type="scientific">Conoideocrella luteorostrata</name>
    <dbReference type="NCBI Taxonomy" id="1105319"/>
    <lineage>
        <taxon>Eukaryota</taxon>
        <taxon>Fungi</taxon>
        <taxon>Dikarya</taxon>
        <taxon>Ascomycota</taxon>
        <taxon>Pezizomycotina</taxon>
        <taxon>Sordariomycetes</taxon>
        <taxon>Hypocreomycetidae</taxon>
        <taxon>Hypocreales</taxon>
        <taxon>Clavicipitaceae</taxon>
        <taxon>Conoideocrella</taxon>
    </lineage>
</organism>
<proteinExistence type="predicted"/>
<protein>
    <submittedName>
        <fullName evidence="1">Uncharacterized protein</fullName>
    </submittedName>
</protein>